<reference evidence="2" key="1">
    <citation type="submission" date="2023-03" db="EMBL/GenBank/DDBJ databases">
        <title>Massive genome expansion in bonnet fungi (Mycena s.s.) driven by repeated elements and novel gene families across ecological guilds.</title>
        <authorList>
            <consortium name="Lawrence Berkeley National Laboratory"/>
            <person name="Harder C.B."/>
            <person name="Miyauchi S."/>
            <person name="Viragh M."/>
            <person name="Kuo A."/>
            <person name="Thoen E."/>
            <person name="Andreopoulos B."/>
            <person name="Lu D."/>
            <person name="Skrede I."/>
            <person name="Drula E."/>
            <person name="Henrissat B."/>
            <person name="Morin E."/>
            <person name="Kohler A."/>
            <person name="Barry K."/>
            <person name="LaButti K."/>
            <person name="Morin E."/>
            <person name="Salamov A."/>
            <person name="Lipzen A."/>
            <person name="Mereny Z."/>
            <person name="Hegedus B."/>
            <person name="Baldrian P."/>
            <person name="Stursova M."/>
            <person name="Weitz H."/>
            <person name="Taylor A."/>
            <person name="Grigoriev I.V."/>
            <person name="Nagy L.G."/>
            <person name="Martin F."/>
            <person name="Kauserud H."/>
        </authorList>
    </citation>
    <scope>NUCLEOTIDE SEQUENCE</scope>
    <source>
        <strain evidence="2">CBHHK200</strain>
    </source>
</reference>
<sequence length="198" mass="21732">MVMEWKPQRASLFLFGARAQFCAFGSAASSSRLVRTLAYTAACGARLLRRVPKGARDGVSQVLCARGKWASYARPPYRPLHPPSPSSLVLLIHRRRRSSSHRTHPRRPVYPAPPESSAASDSARMPQPCVRAPCTRRRCRTNVRGRGARAPAEFACARCWPDTAALPCCVRAPPISSPVPPRPRCTRAISSPASTYET</sequence>
<dbReference type="AlphaFoldDB" id="A0AAD6SRJ9"/>
<feature type="compositionally biased region" description="Basic residues" evidence="1">
    <location>
        <begin position="96"/>
        <end position="107"/>
    </location>
</feature>
<comment type="caution">
    <text evidence="2">The sequence shown here is derived from an EMBL/GenBank/DDBJ whole genome shotgun (WGS) entry which is preliminary data.</text>
</comment>
<evidence type="ECO:0000313" key="2">
    <source>
        <dbReference type="EMBL" id="KAJ7032355.1"/>
    </source>
</evidence>
<evidence type="ECO:0000256" key="1">
    <source>
        <dbReference type="SAM" id="MobiDB-lite"/>
    </source>
</evidence>
<keyword evidence="3" id="KW-1185">Reference proteome</keyword>
<feature type="region of interest" description="Disordered" evidence="1">
    <location>
        <begin position="96"/>
        <end position="126"/>
    </location>
</feature>
<organism evidence="2 3">
    <name type="scientific">Mycena alexandri</name>
    <dbReference type="NCBI Taxonomy" id="1745969"/>
    <lineage>
        <taxon>Eukaryota</taxon>
        <taxon>Fungi</taxon>
        <taxon>Dikarya</taxon>
        <taxon>Basidiomycota</taxon>
        <taxon>Agaricomycotina</taxon>
        <taxon>Agaricomycetes</taxon>
        <taxon>Agaricomycetidae</taxon>
        <taxon>Agaricales</taxon>
        <taxon>Marasmiineae</taxon>
        <taxon>Mycenaceae</taxon>
        <taxon>Mycena</taxon>
    </lineage>
</organism>
<evidence type="ECO:0000313" key="3">
    <source>
        <dbReference type="Proteomes" id="UP001218188"/>
    </source>
</evidence>
<gene>
    <name evidence="2" type="ORF">C8F04DRAFT_657556</name>
</gene>
<proteinExistence type="predicted"/>
<accession>A0AAD6SRJ9</accession>
<protein>
    <submittedName>
        <fullName evidence="2">Uncharacterized protein</fullName>
    </submittedName>
</protein>
<dbReference type="EMBL" id="JARJCM010000073">
    <property type="protein sequence ID" value="KAJ7032355.1"/>
    <property type="molecule type" value="Genomic_DNA"/>
</dbReference>
<dbReference type="Proteomes" id="UP001218188">
    <property type="component" value="Unassembled WGS sequence"/>
</dbReference>
<name>A0AAD6SRJ9_9AGAR</name>